<dbReference type="EMBL" id="JAIMBW010000001">
    <property type="protein sequence ID" value="MBY4894889.1"/>
    <property type="molecule type" value="Genomic_DNA"/>
</dbReference>
<dbReference type="AlphaFoldDB" id="A0A975TVG8"/>
<reference evidence="2 3" key="1">
    <citation type="submission" date="2021-07" db="EMBL/GenBank/DDBJ databases">
        <title>Karlodiniumbacter phycospheric gen. nov., sp. nov., a phycosphere bacterium isolated from karlodinium veneficum.</title>
        <authorList>
            <person name="Peng Y."/>
            <person name="Jiang L."/>
            <person name="Lee J."/>
        </authorList>
    </citation>
    <scope>NUCLEOTIDE SEQUENCE</scope>
    <source>
        <strain evidence="2 3">N5</strain>
    </source>
</reference>
<feature type="signal peptide" evidence="1">
    <location>
        <begin position="1"/>
        <end position="17"/>
    </location>
</feature>
<gene>
    <name evidence="2" type="ORF">KUL25_19190</name>
</gene>
<evidence type="ECO:0000313" key="3">
    <source>
        <dbReference type="Proteomes" id="UP000693972"/>
    </source>
</evidence>
<dbReference type="EMBL" id="CP078073">
    <property type="protein sequence ID" value="QXL87511.1"/>
    <property type="molecule type" value="Genomic_DNA"/>
</dbReference>
<protein>
    <submittedName>
        <fullName evidence="2">Uncharacterized protein</fullName>
    </submittedName>
</protein>
<keyword evidence="1" id="KW-0732">Signal</keyword>
<sequence>MALPRLNFLSAKRVAMAACVSAAASPAAAQAPSVGSVIADPVVLGRMFANVCVAATDAPRVEASLDAVGMVPSPETGTYFHQLFDLSVSPTGGGCSMVFVTDLDDDAAMAAFEASMVQAVGAHVPTFAMNVRETGGESYVRARIEVSW</sequence>
<evidence type="ECO:0000256" key="1">
    <source>
        <dbReference type="SAM" id="SignalP"/>
    </source>
</evidence>
<name>A0A975TVG8_9RHOB</name>
<keyword evidence="3" id="KW-1185">Reference proteome</keyword>
<feature type="chain" id="PRO_5037777478" evidence="1">
    <location>
        <begin position="18"/>
        <end position="148"/>
    </location>
</feature>
<proteinExistence type="predicted"/>
<dbReference type="RefSeq" id="WP_257894379.1">
    <property type="nucleotide sequence ID" value="NZ_JAIMBW010000001.1"/>
</dbReference>
<dbReference type="Proteomes" id="UP000693972">
    <property type="component" value="Unassembled WGS sequence"/>
</dbReference>
<accession>A0A975TVG8</accession>
<evidence type="ECO:0000313" key="2">
    <source>
        <dbReference type="EMBL" id="QXL87511.1"/>
    </source>
</evidence>
<organism evidence="2">
    <name type="scientific">Gymnodinialimonas phycosphaerae</name>
    <dbReference type="NCBI Taxonomy" id="2841589"/>
    <lineage>
        <taxon>Bacteria</taxon>
        <taxon>Pseudomonadati</taxon>
        <taxon>Pseudomonadota</taxon>
        <taxon>Alphaproteobacteria</taxon>
        <taxon>Rhodobacterales</taxon>
        <taxon>Paracoccaceae</taxon>
        <taxon>Gymnodinialimonas</taxon>
    </lineage>
</organism>